<evidence type="ECO:0000313" key="14">
    <source>
        <dbReference type="EMBL" id="KAA9129590.1"/>
    </source>
</evidence>
<dbReference type="Proteomes" id="UP000325372">
    <property type="component" value="Unassembled WGS sequence"/>
</dbReference>
<dbReference type="GO" id="GO:0000155">
    <property type="term" value="F:phosphorelay sensor kinase activity"/>
    <property type="evidence" value="ECO:0007669"/>
    <property type="project" value="InterPro"/>
</dbReference>
<dbReference type="PANTHER" id="PTHR45436:SF16">
    <property type="entry name" value="HISTIDINE KINASE"/>
    <property type="match status" value="1"/>
</dbReference>
<keyword evidence="7 14" id="KW-0418">Kinase</keyword>
<dbReference type="GO" id="GO:0005886">
    <property type="term" value="C:plasma membrane"/>
    <property type="evidence" value="ECO:0007669"/>
    <property type="project" value="TreeGrafter"/>
</dbReference>
<keyword evidence="5" id="KW-0808">Transferase</keyword>
<comment type="subcellular location">
    <subcellularLocation>
        <location evidence="2">Membrane</location>
    </subcellularLocation>
</comment>
<keyword evidence="4" id="KW-0597">Phosphoprotein</keyword>
<dbReference type="SMART" id="SM00388">
    <property type="entry name" value="HisKA"/>
    <property type="match status" value="1"/>
</dbReference>
<evidence type="ECO:0000256" key="2">
    <source>
        <dbReference type="ARBA" id="ARBA00004370"/>
    </source>
</evidence>
<evidence type="ECO:0000313" key="15">
    <source>
        <dbReference type="Proteomes" id="UP000325372"/>
    </source>
</evidence>
<name>A0A5N0T3D8_9GAMM</name>
<gene>
    <name evidence="14" type="ORF">F3N42_15250</name>
</gene>
<dbReference type="CDD" id="cd00082">
    <property type="entry name" value="HisKA"/>
    <property type="match status" value="1"/>
</dbReference>
<proteinExistence type="predicted"/>
<feature type="domain" description="HAMP" evidence="13">
    <location>
        <begin position="148"/>
        <end position="201"/>
    </location>
</feature>
<dbReference type="InterPro" id="IPR003661">
    <property type="entry name" value="HisK_dim/P_dom"/>
</dbReference>
<evidence type="ECO:0000259" key="13">
    <source>
        <dbReference type="PROSITE" id="PS50885"/>
    </source>
</evidence>
<dbReference type="InterPro" id="IPR004358">
    <property type="entry name" value="Sig_transdc_His_kin-like_C"/>
</dbReference>
<protein>
    <recommendedName>
        <fullName evidence="3">histidine kinase</fullName>
        <ecNumber evidence="3">2.7.13.3</ecNumber>
    </recommendedName>
</protein>
<dbReference type="Pfam" id="PF02518">
    <property type="entry name" value="HATPase_c"/>
    <property type="match status" value="1"/>
</dbReference>
<keyword evidence="6 11" id="KW-0812">Transmembrane</keyword>
<comment type="caution">
    <text evidence="14">The sequence shown here is derived from an EMBL/GenBank/DDBJ whole genome shotgun (WGS) entry which is preliminary data.</text>
</comment>
<evidence type="ECO:0000259" key="12">
    <source>
        <dbReference type="PROSITE" id="PS50109"/>
    </source>
</evidence>
<dbReference type="InterPro" id="IPR036097">
    <property type="entry name" value="HisK_dim/P_sf"/>
</dbReference>
<dbReference type="PRINTS" id="PR00344">
    <property type="entry name" value="BCTRLSENSOR"/>
</dbReference>
<feature type="domain" description="Histidine kinase" evidence="12">
    <location>
        <begin position="209"/>
        <end position="415"/>
    </location>
</feature>
<comment type="catalytic activity">
    <reaction evidence="1">
        <text>ATP + protein L-histidine = ADP + protein N-phospho-L-histidine.</text>
        <dbReference type="EC" id="2.7.13.3"/>
    </reaction>
</comment>
<keyword evidence="8 11" id="KW-1133">Transmembrane helix</keyword>
<dbReference type="PROSITE" id="PS50885">
    <property type="entry name" value="HAMP"/>
    <property type="match status" value="1"/>
</dbReference>
<evidence type="ECO:0000256" key="10">
    <source>
        <dbReference type="ARBA" id="ARBA00023136"/>
    </source>
</evidence>
<keyword evidence="15" id="KW-1185">Reference proteome</keyword>
<dbReference type="InterPro" id="IPR005467">
    <property type="entry name" value="His_kinase_dom"/>
</dbReference>
<feature type="transmembrane region" description="Helical" evidence="11">
    <location>
        <begin position="124"/>
        <end position="145"/>
    </location>
</feature>
<keyword evidence="9" id="KW-0902">Two-component regulatory system</keyword>
<dbReference type="InterPro" id="IPR003594">
    <property type="entry name" value="HATPase_dom"/>
</dbReference>
<dbReference type="EC" id="2.7.13.3" evidence="3"/>
<evidence type="ECO:0000256" key="5">
    <source>
        <dbReference type="ARBA" id="ARBA00022679"/>
    </source>
</evidence>
<accession>A0A5N0T3D8</accession>
<dbReference type="InterPro" id="IPR003660">
    <property type="entry name" value="HAMP_dom"/>
</dbReference>
<organism evidence="14 15">
    <name type="scientific">Marinihelvus fidelis</name>
    <dbReference type="NCBI Taxonomy" id="2613842"/>
    <lineage>
        <taxon>Bacteria</taxon>
        <taxon>Pseudomonadati</taxon>
        <taxon>Pseudomonadota</taxon>
        <taxon>Gammaproteobacteria</taxon>
        <taxon>Chromatiales</taxon>
        <taxon>Wenzhouxiangellaceae</taxon>
        <taxon>Marinihelvus</taxon>
    </lineage>
</organism>
<evidence type="ECO:0000256" key="4">
    <source>
        <dbReference type="ARBA" id="ARBA00022553"/>
    </source>
</evidence>
<evidence type="ECO:0000256" key="9">
    <source>
        <dbReference type="ARBA" id="ARBA00023012"/>
    </source>
</evidence>
<dbReference type="PANTHER" id="PTHR45436">
    <property type="entry name" value="SENSOR HISTIDINE KINASE YKOH"/>
    <property type="match status" value="1"/>
</dbReference>
<evidence type="ECO:0000256" key="3">
    <source>
        <dbReference type="ARBA" id="ARBA00012438"/>
    </source>
</evidence>
<dbReference type="AlphaFoldDB" id="A0A5N0T3D8"/>
<evidence type="ECO:0000256" key="11">
    <source>
        <dbReference type="SAM" id="Phobius"/>
    </source>
</evidence>
<dbReference type="SUPFAM" id="SSF47384">
    <property type="entry name" value="Homodimeric domain of signal transducing histidine kinase"/>
    <property type="match status" value="1"/>
</dbReference>
<evidence type="ECO:0000256" key="8">
    <source>
        <dbReference type="ARBA" id="ARBA00022989"/>
    </source>
</evidence>
<dbReference type="EMBL" id="VYXP01000014">
    <property type="protein sequence ID" value="KAA9129590.1"/>
    <property type="molecule type" value="Genomic_DNA"/>
</dbReference>
<keyword evidence="10 11" id="KW-0472">Membrane</keyword>
<dbReference type="Gene3D" id="3.30.565.10">
    <property type="entry name" value="Histidine kinase-like ATPase, C-terminal domain"/>
    <property type="match status" value="1"/>
</dbReference>
<dbReference type="SUPFAM" id="SSF55874">
    <property type="entry name" value="ATPase domain of HSP90 chaperone/DNA topoisomerase II/histidine kinase"/>
    <property type="match status" value="1"/>
</dbReference>
<dbReference type="Gene3D" id="1.10.287.130">
    <property type="match status" value="1"/>
</dbReference>
<dbReference type="SMART" id="SM00387">
    <property type="entry name" value="HATPase_c"/>
    <property type="match status" value="1"/>
</dbReference>
<dbReference type="Gene3D" id="6.10.340.10">
    <property type="match status" value="1"/>
</dbReference>
<evidence type="ECO:0000256" key="6">
    <source>
        <dbReference type="ARBA" id="ARBA00022692"/>
    </source>
</evidence>
<dbReference type="SMART" id="SM00304">
    <property type="entry name" value="HAMP"/>
    <property type="match status" value="1"/>
</dbReference>
<sequence>MIFSFLLLGTLLSGLFAASVLLLEGYLEDQLIGSTIAQELDDYVMQLREDPSVVEPFYTRIQGYVTRPGDPNRSVSAQVRELDTGVHDVDLADGHFKVAVRKDEDLWAFLLYDVTDNRRLERQLFTALIGVVLLFSVLALAIGMWSSTRVMHPVTELAKRLEEAEETSPSPQLAQWFADDEVGQLAAALDAYAERMHHLVERDREFNADVSHELRTPLAVISGATELLLAQDDLPAKTRNRLLRIARAARQSTDITTALLHLVRAERGTDEGSESHSVADVAQDIIDLHRPLLDSKPLELRLEEEDRVSVIAPQSVIAVTVSNLVSNAIRYTPDGEVVVRVGSGRVAVEDTGPGIPEDEIRLVLDRHYRGEGATGSGSGLGLAIVKRLCELYGWRIHFENRVEGGLRAEIVFFGA</sequence>
<dbReference type="InterPro" id="IPR050428">
    <property type="entry name" value="TCS_sensor_his_kinase"/>
</dbReference>
<reference evidence="14 15" key="1">
    <citation type="submission" date="2019-09" db="EMBL/GenBank/DDBJ databases">
        <title>Wenzhouxiangella sp. Genome sequencing and assembly.</title>
        <authorList>
            <person name="Zhang R."/>
        </authorList>
    </citation>
    <scope>NUCLEOTIDE SEQUENCE [LARGE SCALE GENOMIC DNA]</scope>
    <source>
        <strain evidence="14 15">W260</strain>
    </source>
</reference>
<evidence type="ECO:0000256" key="1">
    <source>
        <dbReference type="ARBA" id="ARBA00000085"/>
    </source>
</evidence>
<evidence type="ECO:0000256" key="7">
    <source>
        <dbReference type="ARBA" id="ARBA00022777"/>
    </source>
</evidence>
<dbReference type="InterPro" id="IPR036890">
    <property type="entry name" value="HATPase_C_sf"/>
</dbReference>
<dbReference type="Pfam" id="PF00512">
    <property type="entry name" value="HisKA"/>
    <property type="match status" value="1"/>
</dbReference>
<dbReference type="PROSITE" id="PS50109">
    <property type="entry name" value="HIS_KIN"/>
    <property type="match status" value="1"/>
</dbReference>